<evidence type="ECO:0000256" key="1">
    <source>
        <dbReference type="ARBA" id="ARBA00004123"/>
    </source>
</evidence>
<keyword evidence="9" id="KW-1185">Reference proteome</keyword>
<dbReference type="GO" id="GO:0006405">
    <property type="term" value="P:RNA export from nucleus"/>
    <property type="evidence" value="ECO:0007669"/>
    <property type="project" value="TreeGrafter"/>
</dbReference>
<dbReference type="PANTHER" id="PTHR10350:SF6">
    <property type="entry name" value="NUCLEAR PORE COMPLEX PROTEIN NUP155"/>
    <property type="match status" value="1"/>
</dbReference>
<comment type="subcellular location">
    <subcellularLocation>
        <location evidence="1">Nucleus</location>
    </subcellularLocation>
</comment>
<evidence type="ECO:0000259" key="7">
    <source>
        <dbReference type="Pfam" id="PF08801"/>
    </source>
</evidence>
<reference evidence="8" key="1">
    <citation type="submission" date="2016-06" db="EMBL/GenBank/DDBJ databases">
        <authorList>
            <person name="Cuomo C."/>
            <person name="Litvintseva A."/>
            <person name="Heitman J."/>
            <person name="Chen Y."/>
            <person name="Sun S."/>
            <person name="Springer D."/>
            <person name="Dromer F."/>
            <person name="Young S."/>
            <person name="Zeng Q."/>
            <person name="Chapman S."/>
            <person name="Gujja S."/>
            <person name="Saif S."/>
            <person name="Birren B."/>
        </authorList>
    </citation>
    <scope>NUCLEOTIDE SEQUENCE</scope>
    <source>
        <strain evidence="8">CBS 7841</strain>
    </source>
</reference>
<feature type="domain" description="Nucleoporin Nup133/Nup155-like C-terminal" evidence="6">
    <location>
        <begin position="669"/>
        <end position="1261"/>
    </location>
</feature>
<feature type="compositionally biased region" description="Polar residues" evidence="5">
    <location>
        <begin position="70"/>
        <end position="87"/>
    </location>
</feature>
<dbReference type="GO" id="GO:0006606">
    <property type="term" value="P:protein import into nucleus"/>
    <property type="evidence" value="ECO:0007669"/>
    <property type="project" value="TreeGrafter"/>
</dbReference>
<dbReference type="InterPro" id="IPR042538">
    <property type="entry name" value="Nucleoporin_Nup155_C_3"/>
</dbReference>
<feature type="domain" description="Nucleoporin Nup133/Nup155-like N-terminal" evidence="7">
    <location>
        <begin position="186"/>
        <end position="587"/>
    </location>
</feature>
<dbReference type="InterPro" id="IPR007187">
    <property type="entry name" value="Nucleoporin_Nup133/Nup155_C"/>
</dbReference>
<dbReference type="PANTHER" id="PTHR10350">
    <property type="entry name" value="NUCLEAR PORE COMPLEX PROTEIN NUP155"/>
    <property type="match status" value="1"/>
</dbReference>
<dbReference type="InterPro" id="IPR014908">
    <property type="entry name" value="Nucleoporin_Nup133/Nup155_N"/>
</dbReference>
<dbReference type="GeneID" id="91088101"/>
<dbReference type="GO" id="GO:0036228">
    <property type="term" value="P:protein localization to nuclear inner membrane"/>
    <property type="evidence" value="ECO:0007669"/>
    <property type="project" value="TreeGrafter"/>
</dbReference>
<dbReference type="InterPro" id="IPR042533">
    <property type="entry name" value="Nucleoporin_Nup155_C_1"/>
</dbReference>
<reference evidence="8" key="3">
    <citation type="submission" date="2024-01" db="EMBL/GenBank/DDBJ databases">
        <authorList>
            <person name="Coelho M.A."/>
            <person name="David-Palma M."/>
            <person name="Shea T."/>
            <person name="Sun S."/>
            <person name="Cuomo C.A."/>
            <person name="Heitman J."/>
        </authorList>
    </citation>
    <scope>NUCLEOTIDE SEQUENCE</scope>
    <source>
        <strain evidence="8">CBS 7841</strain>
    </source>
</reference>
<evidence type="ECO:0000259" key="6">
    <source>
        <dbReference type="Pfam" id="PF03177"/>
    </source>
</evidence>
<reference evidence="8" key="2">
    <citation type="journal article" date="2022" name="Elife">
        <title>Obligate sexual reproduction of a homothallic fungus closely related to the Cryptococcus pathogenic species complex.</title>
        <authorList>
            <person name="Passer A.R."/>
            <person name="Clancey S.A."/>
            <person name="Shea T."/>
            <person name="David-Palma M."/>
            <person name="Averette A.F."/>
            <person name="Boekhout T."/>
            <person name="Porcel B.M."/>
            <person name="Nowrousian M."/>
            <person name="Cuomo C.A."/>
            <person name="Sun S."/>
            <person name="Heitman J."/>
            <person name="Coelho M.A."/>
        </authorList>
    </citation>
    <scope>NUCLEOTIDE SEQUENCE</scope>
    <source>
        <strain evidence="8">CBS 7841</strain>
    </source>
</reference>
<dbReference type="Gene3D" id="1.25.40.440">
    <property type="entry name" value="Nucleoporin, helical domain, central subdomain"/>
    <property type="match status" value="1"/>
</dbReference>
<dbReference type="Gene3D" id="1.25.40.450">
    <property type="entry name" value="Nucleoporin, helical domain, N-terminal subdomain"/>
    <property type="match status" value="1"/>
</dbReference>
<feature type="region of interest" description="Disordered" evidence="5">
    <location>
        <begin position="70"/>
        <end position="91"/>
    </location>
</feature>
<dbReference type="AlphaFoldDB" id="A0A1E3HJA0"/>
<gene>
    <name evidence="8" type="ORF">L203_103891</name>
</gene>
<dbReference type="GO" id="GO:0044611">
    <property type="term" value="C:nuclear pore inner ring"/>
    <property type="evidence" value="ECO:0007669"/>
    <property type="project" value="TreeGrafter"/>
</dbReference>
<evidence type="ECO:0000256" key="4">
    <source>
        <dbReference type="ARBA" id="ARBA00023242"/>
    </source>
</evidence>
<name>A0A1E3HJA0_9TREE</name>
<evidence type="ECO:0000256" key="5">
    <source>
        <dbReference type="SAM" id="MobiDB-lite"/>
    </source>
</evidence>
<evidence type="ECO:0000313" key="9">
    <source>
        <dbReference type="Proteomes" id="UP000094043"/>
    </source>
</evidence>
<dbReference type="Gene3D" id="1.20.120.1880">
    <property type="entry name" value="Nucleoporin, helical C-terminal domain"/>
    <property type="match status" value="1"/>
</dbReference>
<evidence type="ECO:0000256" key="2">
    <source>
        <dbReference type="ARBA" id="ARBA00007373"/>
    </source>
</evidence>
<accession>A0A1E3HJA0</accession>
<dbReference type="Gene3D" id="1.20.58.1780">
    <property type="match status" value="1"/>
</dbReference>
<dbReference type="GO" id="GO:0000972">
    <property type="term" value="P:transcription-dependent tethering of RNA polymerase II gene DNA at nuclear periphery"/>
    <property type="evidence" value="ECO:0007669"/>
    <property type="project" value="TreeGrafter"/>
</dbReference>
<feature type="region of interest" description="Disordered" evidence="5">
    <location>
        <begin position="1"/>
        <end position="32"/>
    </location>
</feature>
<organism evidence="8 9">
    <name type="scientific">Cryptococcus depauperatus CBS 7841</name>
    <dbReference type="NCBI Taxonomy" id="1295531"/>
    <lineage>
        <taxon>Eukaryota</taxon>
        <taxon>Fungi</taxon>
        <taxon>Dikarya</taxon>
        <taxon>Basidiomycota</taxon>
        <taxon>Agaricomycotina</taxon>
        <taxon>Tremellomycetes</taxon>
        <taxon>Tremellales</taxon>
        <taxon>Cryptococcaceae</taxon>
        <taxon>Cryptococcus</taxon>
    </lineage>
</organism>
<dbReference type="GO" id="GO:0017056">
    <property type="term" value="F:structural constituent of nuclear pore"/>
    <property type="evidence" value="ECO:0007669"/>
    <property type="project" value="InterPro"/>
</dbReference>
<dbReference type="VEuPathDB" id="FungiDB:L203_06388"/>
<dbReference type="Pfam" id="PF08801">
    <property type="entry name" value="Nucleoporin_N"/>
    <property type="match status" value="1"/>
</dbReference>
<dbReference type="Pfam" id="PF03177">
    <property type="entry name" value="Nucleoporin_C"/>
    <property type="match status" value="1"/>
</dbReference>
<evidence type="ECO:0000256" key="3">
    <source>
        <dbReference type="ARBA" id="ARBA00022448"/>
    </source>
</evidence>
<evidence type="ECO:0000313" key="8">
    <source>
        <dbReference type="EMBL" id="WVN88678.1"/>
    </source>
</evidence>
<dbReference type="EMBL" id="CP143787">
    <property type="protein sequence ID" value="WVN88678.1"/>
    <property type="molecule type" value="Genomic_DNA"/>
</dbReference>
<dbReference type="Proteomes" id="UP000094043">
    <property type="component" value="Chromosome 4"/>
</dbReference>
<protein>
    <submittedName>
        <fullName evidence="8">Uncharacterized protein</fullName>
    </submittedName>
</protein>
<dbReference type="OrthoDB" id="338970at2759"/>
<dbReference type="RefSeq" id="XP_066069378.1">
    <property type="nucleotide sequence ID" value="XM_066213281.1"/>
</dbReference>
<dbReference type="InterPro" id="IPR004870">
    <property type="entry name" value="Nucleoporin_Nup155"/>
</dbReference>
<keyword evidence="4" id="KW-0539">Nucleus</keyword>
<dbReference type="InterPro" id="IPR042537">
    <property type="entry name" value="Nucleoporin_Nup155_C_2"/>
</dbReference>
<keyword evidence="3" id="KW-0813">Transport</keyword>
<dbReference type="KEGG" id="cdep:91088101"/>
<sequence length="1273" mass="142717">MFSSYPNSGPLVAQSGGQLQQTDQRHIQGQDSQAPLSLYSSNSLQQYDPQSQTAKHATSAAYTQHGNMMPYASQSFGQPQNASNQIGHSGIPIPQPLSSYPSSQTFPGYEKYLPPIQLAHPVEAVVKDEDEVYGPLKRTRNKVNQCLSEDLYISPSLDESLNEAEKTDPYVISQRSAQVHDYCDITKRTPLPDALHQELSRKNLTARMGLFSEIERAWFTIDNKLFLWDYVDGHNFSKYDGQSDAIQTVGLVKARSDVFVDDIHYVLVICTSTKATLLGLSLSDPRNISLYQADMSIDTPTVLVDIKGTNEGRIFLLGLDKNLYELTYSSNSSWFLGSSTSLSLKNRTGGGVSSWMPSIATSKGQSGIESMAVDARQNRLYLLHVGGEVMLYDVASTRFDLKSSYKRLVDDLKRFSHADGVKAVKIVAVDSHESKRVCLVAIASNGVRVYFAIGPPFIPIIYRQPPPLRPGLSVSDQSIYSSGTFFAVQYDSGVSPAQTHLTVTLPQLGRRSALRENHETLSAPVFQECVISQIVPGQIWGIVELAENDPKNYPSYLTRPDGVVLNALATQTDVSPRKYLILATSGLLCVEQFRPVDMFKADIEVGKDVVIDTTRMMYGQTQVAAMALQLCSMPDQRPLDFSSSLSIVLLTSGKPATREGTGGRIIVYSARHNGLALVTARFLRPIWDAKIITQSTNGIQQLGVQESVLNSVQSRLSQLRQFLEDHPFQRYQVADEDRVAWDQENLSIQGLLSLIKRTLEVISFLLLLSDYKITEVITRCDTTIKNVLTTMTFAELITDLTGNNVAQQLMSVLIEQQIGQQLGVDALSQILRERCGSFIRPGDVVQYKAEEHMRLAETCRDASEKRKMLIESLRLLRTAGSIPISRLQEVCHRYSVLDYNIGAIQLALYTAKNVDPDNKAVDFVHEGKHPADPRKALIDMRNECYQEVIKALKAADDQLDSAVSDGDVTGATQTRNEIYTLAVNSDDELFHYYLYDWHVQRGLQEQLLQFDTPYIENYLKLNTNNNEDRRDLLWKFFVRRQWYQPATETLYKLAVRSSPMALHDRLYYLAQALTCAQSASSLGSDNLDYTPRLQEQMDVAQLQMEIIHAIEARSEISTKDKSEILETLDNWLLPLDELYQNYACPLRLYESILSILKTSDTRLDHVCEAVWKELLEDAYRKGGAVGVGEAVRRLGNKYIPSEAAPLDIIVPLVYEEAVRCPQPAGWASMALLDTSISLRDLWEIVSKLYENSDDSKREFFAEQMSFMTQKSAE</sequence>
<proteinExistence type="inferred from homology"/>
<comment type="similarity">
    <text evidence="2">Belongs to the non-repetitive/WGA-negative nucleoporin family.</text>
</comment>